<dbReference type="GO" id="GO:0140359">
    <property type="term" value="F:ABC-type transporter activity"/>
    <property type="evidence" value="ECO:0007669"/>
    <property type="project" value="InterPro"/>
</dbReference>
<dbReference type="PROSITE" id="PS00211">
    <property type="entry name" value="ABC_TRANSPORTER_1"/>
    <property type="match status" value="1"/>
</dbReference>
<keyword evidence="2" id="KW-0813">Transport</keyword>
<evidence type="ECO:0000256" key="3">
    <source>
        <dbReference type="ARBA" id="ARBA00022692"/>
    </source>
</evidence>
<reference evidence="13" key="1">
    <citation type="submission" date="2022-11" db="EMBL/GenBank/DDBJ databases">
        <authorList>
            <person name="Petersen C."/>
        </authorList>
    </citation>
    <scope>NUCLEOTIDE SEQUENCE</scope>
    <source>
        <strain evidence="13">IBT 26290</strain>
    </source>
</reference>
<dbReference type="InterPro" id="IPR050173">
    <property type="entry name" value="ABC_transporter_C-like"/>
</dbReference>
<dbReference type="Pfam" id="PF00005">
    <property type="entry name" value="ABC_tran"/>
    <property type="match status" value="2"/>
</dbReference>
<dbReference type="GeneID" id="81425549"/>
<dbReference type="InterPro" id="IPR003439">
    <property type="entry name" value="ABC_transporter-like_ATP-bd"/>
</dbReference>
<dbReference type="CDD" id="cd18606">
    <property type="entry name" value="ABC_6TM_YOR1_D2_like"/>
    <property type="match status" value="1"/>
</dbReference>
<dbReference type="GO" id="GO:0016887">
    <property type="term" value="F:ATP hydrolysis activity"/>
    <property type="evidence" value="ECO:0007669"/>
    <property type="project" value="InterPro"/>
</dbReference>
<feature type="domain" description="ABC transporter" evidence="11">
    <location>
        <begin position="482"/>
        <end position="732"/>
    </location>
</feature>
<evidence type="ECO:0000259" key="12">
    <source>
        <dbReference type="PROSITE" id="PS50929"/>
    </source>
</evidence>
<evidence type="ECO:0000313" key="13">
    <source>
        <dbReference type="EMBL" id="KAJ5168654.1"/>
    </source>
</evidence>
<feature type="transmembrane region" description="Helical" evidence="10">
    <location>
        <begin position="933"/>
        <end position="951"/>
    </location>
</feature>
<evidence type="ECO:0000256" key="9">
    <source>
        <dbReference type="SAM" id="MobiDB-lite"/>
    </source>
</evidence>
<dbReference type="FunFam" id="3.40.50.300:FF:000997">
    <property type="entry name" value="Multidrug resistance-associated protein 1"/>
    <property type="match status" value="1"/>
</dbReference>
<dbReference type="FunFam" id="3.40.50.300:FF:000565">
    <property type="entry name" value="ABC bile acid transporter"/>
    <property type="match status" value="1"/>
</dbReference>
<evidence type="ECO:0000256" key="5">
    <source>
        <dbReference type="ARBA" id="ARBA00022840"/>
    </source>
</evidence>
<dbReference type="Gene3D" id="3.40.50.300">
    <property type="entry name" value="P-loop containing nucleotide triphosphate hydrolases"/>
    <property type="match status" value="2"/>
</dbReference>
<evidence type="ECO:0000256" key="2">
    <source>
        <dbReference type="ARBA" id="ARBA00022448"/>
    </source>
</evidence>
<dbReference type="SUPFAM" id="SSF90123">
    <property type="entry name" value="ABC transporter transmembrane region"/>
    <property type="match status" value="2"/>
</dbReference>
<evidence type="ECO:0000256" key="8">
    <source>
        <dbReference type="ARBA" id="ARBA00023136"/>
    </source>
</evidence>
<feature type="domain" description="ABC transmembrane type-1" evidence="12">
    <location>
        <begin position="798"/>
        <end position="1074"/>
    </location>
</feature>
<sequence>MATHSPTRVAAATSPHPEEKPPSNLISPLDSSAVYSKSKPQKKIGDLIDSRLQRKWSWWLNPLRLQKIPPIPEERSVCPEYGAGIFSIISFQWIASLMHVGYLRPIEQQDIWKVNPDRATARLVERFQDAYRRQLEQGERNQNEHRNLLLISLYETFKYEIWVGGICQLISAIISVLTPLATRYLISFASDVYNAKHSGLPGPGIGRGIGIVIGITCMQVLQSLGNNHFMYKGMIVGGQAKAVLTSVIFNKALKLSGRAKSRWTNGRILTLLSVDIDRINIASGMLHILWTAPLTIILTLVILAINIGYSALSGYALLVIGTPLLAYSIRSLVKRRKTINKLADQRVSLSQELLENIRIVKFLGWESSFLSRLTEIRGREIKEIRLLLAIRNAILCVSLSLPVFASMLSFITYSLSGHALTPSRIFSSVALFNGLRNPLNLLPQVISQVTDAWTAIHRIQDFLQAEERREDVKFDEGMDQAIRLENVSFTWEKVSSEEQGGNTQHPWSKSQKSQARDEKGEPEPYKLAKLTLSIKPNELIAVIGSVGSGKSSLLSALAGEMRLTTGEARIRSSTAFCPQQAWIQSTSIKNNILFGKAYDEKWYNDVVDACALKTDFEMLPAGDETEVGERGITLSGGQKQRLDIARAVYSNTDIILLDDPLSAVDAHVGRHIMDRVICGLLRGKCRILATHQLQVASRCDRIVLLDDGRIQAFDTFDNLIRDNYIFHQLMSGMAQEREETKQSDTMGEGYTEKTSKKTPRTGKAIMQKEGREINSVSWSVWKAYILASGPRSSFIYMLILTLSLLATGGATITTNLWLAYWTSSKWDLSNGQYIGIYAGLGGAQVLFMYTFALMLAKAGTDASKLILQRAVDRVIRAPITFFDTTPIGRIMNRLSKDIQVMDNELTEGLRTFAVTITTIISVIILIILFYHYFAIALFPLLILFLLAANYYRASARDIKRHDSILRSHVFAQFIEAISGAACIRAYGLQKQFSLRINTAIDEMDGTYFLTMANQRWLSVRLNAVGTAMVFVTGILVVTSRFSVSPSIAGLVLAYILMIVQTLQFTVRQLAEVENHMNATERLHSYATQLETEEKEDACGQQGTLSQLSPTWPQNGTITFSNVHMRYRPGLPLALRGLNLEVRSGERIGIVGRTGAGKSSILSALFRITELAVGTIKIDDVDITTVPLDSLRSRLAIIPQDPTLFRGTVRSNIDPFNEHTDLELWSALRKVYLAGDEGNEEVEGEEKDGPHSKPAALKLDTVVEDDGRNFSIGQRQLLAFARALVRNSRITVLDEATSSVDLATDRRIQQNIAMWFQGRTLICIAHRLHTVLSCDRIVVMDQGQIAEADPPLRLWECDGGIFRGMCDRSGITREDFDCS</sequence>
<dbReference type="PROSITE" id="PS50929">
    <property type="entry name" value="ABC_TM1F"/>
    <property type="match status" value="2"/>
</dbReference>
<feature type="transmembrane region" description="Helical" evidence="10">
    <location>
        <begin position="315"/>
        <end position="333"/>
    </location>
</feature>
<feature type="transmembrane region" description="Helical" evidence="10">
    <location>
        <begin position="794"/>
        <end position="821"/>
    </location>
</feature>
<feature type="transmembrane region" description="Helical" evidence="10">
    <location>
        <begin position="833"/>
        <end position="856"/>
    </location>
</feature>
<feature type="transmembrane region" description="Helical" evidence="10">
    <location>
        <begin position="205"/>
        <end position="224"/>
    </location>
</feature>
<comment type="subcellular location">
    <subcellularLocation>
        <location evidence="1">Membrane</location>
        <topology evidence="1">Multi-pass membrane protein</topology>
    </subcellularLocation>
</comment>
<feature type="domain" description="ABC transmembrane type-1" evidence="12">
    <location>
        <begin position="162"/>
        <end position="451"/>
    </location>
</feature>
<dbReference type="PROSITE" id="PS50893">
    <property type="entry name" value="ABC_TRANSPORTER_2"/>
    <property type="match status" value="2"/>
</dbReference>
<feature type="region of interest" description="Disordered" evidence="9">
    <location>
        <begin position="1"/>
        <end position="34"/>
    </location>
</feature>
<evidence type="ECO:0000256" key="4">
    <source>
        <dbReference type="ARBA" id="ARBA00022741"/>
    </source>
</evidence>
<feature type="transmembrane region" description="Helical" evidence="10">
    <location>
        <begin position="161"/>
        <end position="185"/>
    </location>
</feature>
<organism evidence="13 14">
    <name type="scientific">Penicillium canariense</name>
    <dbReference type="NCBI Taxonomy" id="189055"/>
    <lineage>
        <taxon>Eukaryota</taxon>
        <taxon>Fungi</taxon>
        <taxon>Dikarya</taxon>
        <taxon>Ascomycota</taxon>
        <taxon>Pezizomycotina</taxon>
        <taxon>Eurotiomycetes</taxon>
        <taxon>Eurotiomycetidae</taxon>
        <taxon>Eurotiales</taxon>
        <taxon>Aspergillaceae</taxon>
        <taxon>Penicillium</taxon>
    </lineage>
</organism>
<dbReference type="SUPFAM" id="SSF52540">
    <property type="entry name" value="P-loop containing nucleoside triphosphate hydrolases"/>
    <property type="match status" value="2"/>
</dbReference>
<feature type="transmembrane region" description="Helical" evidence="10">
    <location>
        <begin position="909"/>
        <end position="927"/>
    </location>
</feature>
<keyword evidence="4" id="KW-0547">Nucleotide-binding</keyword>
<feature type="compositionally biased region" description="Polar residues" evidence="9">
    <location>
        <begin position="497"/>
        <end position="513"/>
    </location>
</feature>
<feature type="region of interest" description="Disordered" evidence="9">
    <location>
        <begin position="495"/>
        <end position="522"/>
    </location>
</feature>
<proteinExistence type="predicted"/>
<evidence type="ECO:0000256" key="10">
    <source>
        <dbReference type="SAM" id="Phobius"/>
    </source>
</evidence>
<feature type="transmembrane region" description="Helical" evidence="10">
    <location>
        <begin position="386"/>
        <end position="405"/>
    </location>
</feature>
<feature type="transmembrane region" description="Helical" evidence="10">
    <location>
        <begin position="1021"/>
        <end position="1041"/>
    </location>
</feature>
<dbReference type="CDD" id="cd03250">
    <property type="entry name" value="ABCC_MRP_domain1"/>
    <property type="match status" value="1"/>
</dbReference>
<accession>A0A9W9LP66</accession>
<reference evidence="13" key="2">
    <citation type="journal article" date="2023" name="IMA Fungus">
        <title>Comparative genomic study of the Penicillium genus elucidates a diverse pangenome and 15 lateral gene transfer events.</title>
        <authorList>
            <person name="Petersen C."/>
            <person name="Sorensen T."/>
            <person name="Nielsen M.R."/>
            <person name="Sondergaard T.E."/>
            <person name="Sorensen J.L."/>
            <person name="Fitzpatrick D.A."/>
            <person name="Frisvad J.C."/>
            <person name="Nielsen K.L."/>
        </authorList>
    </citation>
    <scope>NUCLEOTIDE SEQUENCE</scope>
    <source>
        <strain evidence="13">IBT 26290</strain>
    </source>
</reference>
<keyword evidence="5" id="KW-0067">ATP-binding</keyword>
<keyword evidence="14" id="KW-1185">Reference proteome</keyword>
<dbReference type="GO" id="GO:0016020">
    <property type="term" value="C:membrane"/>
    <property type="evidence" value="ECO:0007669"/>
    <property type="project" value="UniProtKB-SubCell"/>
</dbReference>
<keyword evidence="7" id="KW-0843">Virulence</keyword>
<dbReference type="Proteomes" id="UP001149163">
    <property type="component" value="Unassembled WGS sequence"/>
</dbReference>
<dbReference type="PANTHER" id="PTHR24223:SF464">
    <property type="entry name" value="ABC-TYPE TRANSPORTER CICA"/>
    <property type="match status" value="1"/>
</dbReference>
<evidence type="ECO:0000313" key="14">
    <source>
        <dbReference type="Proteomes" id="UP001149163"/>
    </source>
</evidence>
<feature type="domain" description="ABC transporter" evidence="11">
    <location>
        <begin position="1117"/>
        <end position="1366"/>
    </location>
</feature>
<gene>
    <name evidence="13" type="ORF">N7482_004248</name>
</gene>
<feature type="transmembrane region" description="Helical" evidence="10">
    <location>
        <begin position="288"/>
        <end position="309"/>
    </location>
</feature>
<evidence type="ECO:0000256" key="1">
    <source>
        <dbReference type="ARBA" id="ARBA00004141"/>
    </source>
</evidence>
<keyword evidence="8 10" id="KW-0472">Membrane</keyword>
<dbReference type="EMBL" id="JAPQKN010000002">
    <property type="protein sequence ID" value="KAJ5168654.1"/>
    <property type="molecule type" value="Genomic_DNA"/>
</dbReference>
<dbReference type="InterPro" id="IPR003593">
    <property type="entry name" value="AAA+_ATPase"/>
</dbReference>
<dbReference type="PANTHER" id="PTHR24223">
    <property type="entry name" value="ATP-BINDING CASSETTE SUB-FAMILY C"/>
    <property type="match status" value="1"/>
</dbReference>
<dbReference type="Pfam" id="PF00664">
    <property type="entry name" value="ABC_membrane"/>
    <property type="match status" value="2"/>
</dbReference>
<dbReference type="GO" id="GO:0005524">
    <property type="term" value="F:ATP binding"/>
    <property type="evidence" value="ECO:0007669"/>
    <property type="project" value="UniProtKB-KW"/>
</dbReference>
<dbReference type="CDD" id="cd18597">
    <property type="entry name" value="ABC_6TM_YOR1_D1_like"/>
    <property type="match status" value="1"/>
</dbReference>
<keyword evidence="3 10" id="KW-0812">Transmembrane</keyword>
<comment type="caution">
    <text evidence="13">The sequence shown here is derived from an EMBL/GenBank/DDBJ whole genome shotgun (WGS) entry which is preliminary data.</text>
</comment>
<dbReference type="InterPro" id="IPR036640">
    <property type="entry name" value="ABC1_TM_sf"/>
</dbReference>
<dbReference type="RefSeq" id="XP_056545115.1">
    <property type="nucleotide sequence ID" value="XM_056686373.1"/>
</dbReference>
<feature type="compositionally biased region" description="Polar residues" evidence="9">
    <location>
        <begin position="24"/>
        <end position="34"/>
    </location>
</feature>
<dbReference type="FunFam" id="1.20.1560.10:FF:000061">
    <property type="entry name" value="ATP-binding cassette transporter YOR1"/>
    <property type="match status" value="1"/>
</dbReference>
<dbReference type="SMART" id="SM00382">
    <property type="entry name" value="AAA"/>
    <property type="match status" value="2"/>
</dbReference>
<feature type="region of interest" description="Disordered" evidence="9">
    <location>
        <begin position="737"/>
        <end position="761"/>
    </location>
</feature>
<evidence type="ECO:0000256" key="6">
    <source>
        <dbReference type="ARBA" id="ARBA00022989"/>
    </source>
</evidence>
<dbReference type="OrthoDB" id="6500128at2759"/>
<dbReference type="Gene3D" id="1.20.1560.10">
    <property type="entry name" value="ABC transporter type 1, transmembrane domain"/>
    <property type="match status" value="2"/>
</dbReference>
<dbReference type="InterPro" id="IPR017871">
    <property type="entry name" value="ABC_transporter-like_CS"/>
</dbReference>
<keyword evidence="6 10" id="KW-1133">Transmembrane helix</keyword>
<dbReference type="InterPro" id="IPR027417">
    <property type="entry name" value="P-loop_NTPase"/>
</dbReference>
<dbReference type="CDD" id="cd03244">
    <property type="entry name" value="ABCC_MRP_domain2"/>
    <property type="match status" value="1"/>
</dbReference>
<dbReference type="FunFam" id="1.20.1560.10:FF:000010">
    <property type="entry name" value="Multidrug resistance-associated ABC transporter"/>
    <property type="match status" value="1"/>
</dbReference>
<protein>
    <submittedName>
        <fullName evidence="13">2-alkenal reductase</fullName>
    </submittedName>
</protein>
<name>A0A9W9LP66_9EURO</name>
<dbReference type="InterPro" id="IPR011527">
    <property type="entry name" value="ABC1_TM_dom"/>
</dbReference>
<evidence type="ECO:0000259" key="11">
    <source>
        <dbReference type="PROSITE" id="PS50893"/>
    </source>
</evidence>
<evidence type="ECO:0000256" key="7">
    <source>
        <dbReference type="ARBA" id="ARBA00023026"/>
    </source>
</evidence>